<dbReference type="PANTHER" id="PTHR48075:SF5">
    <property type="entry name" value="3-HYDROXYBUTYRYL-COA DEHYDROGENASE"/>
    <property type="match status" value="1"/>
</dbReference>
<evidence type="ECO:0000256" key="3">
    <source>
        <dbReference type="ARBA" id="ARBA00023002"/>
    </source>
</evidence>
<comment type="pathway">
    <text evidence="1">Lipid metabolism; butanoate metabolism.</text>
</comment>
<feature type="domain" description="3-hydroxyacyl-CoA dehydrogenase C-terminal" evidence="4">
    <location>
        <begin position="145"/>
        <end position="232"/>
    </location>
</feature>
<dbReference type="SUPFAM" id="SSF48179">
    <property type="entry name" value="6-phosphogluconate dehydrogenase C-terminal domain-like"/>
    <property type="match status" value="1"/>
</dbReference>
<dbReference type="STRING" id="571932.SAMN05421743_103203"/>
<dbReference type="GO" id="GO:0070403">
    <property type="term" value="F:NAD+ binding"/>
    <property type="evidence" value="ECO:0007669"/>
    <property type="project" value="InterPro"/>
</dbReference>
<proteinExistence type="inferred from homology"/>
<evidence type="ECO:0000313" key="7">
    <source>
        <dbReference type="Proteomes" id="UP000198584"/>
    </source>
</evidence>
<dbReference type="InterPro" id="IPR006176">
    <property type="entry name" value="3-OHacyl-CoA_DH_NAD-bd"/>
</dbReference>
<dbReference type="Gene3D" id="3.40.50.720">
    <property type="entry name" value="NAD(P)-binding Rossmann-like Domain"/>
    <property type="match status" value="1"/>
</dbReference>
<accession>A0A1H3ZDU1</accession>
<dbReference type="InterPro" id="IPR006108">
    <property type="entry name" value="3HC_DH_C"/>
</dbReference>
<dbReference type="Gene3D" id="1.10.1040.10">
    <property type="entry name" value="N-(1-d-carboxylethyl)-l-norvaline Dehydrogenase, domain 2"/>
    <property type="match status" value="1"/>
</dbReference>
<evidence type="ECO:0000313" key="6">
    <source>
        <dbReference type="EMBL" id="SEA21554.1"/>
    </source>
</evidence>
<comment type="similarity">
    <text evidence="2">Belongs to the 3-hydroxyacyl-CoA dehydrogenase family.</text>
</comment>
<evidence type="ECO:0000256" key="1">
    <source>
        <dbReference type="ARBA" id="ARBA00005086"/>
    </source>
</evidence>
<dbReference type="PANTHER" id="PTHR48075">
    <property type="entry name" value="3-HYDROXYACYL-COA DEHYDROGENASE FAMILY PROTEIN"/>
    <property type="match status" value="1"/>
</dbReference>
<name>A0A1H3ZDU1_9BACI</name>
<dbReference type="RefSeq" id="WP_093043101.1">
    <property type="nucleotide sequence ID" value="NZ_FNQR01000003.1"/>
</dbReference>
<dbReference type="SUPFAM" id="SSF51735">
    <property type="entry name" value="NAD(P)-binding Rossmann-fold domains"/>
    <property type="match status" value="1"/>
</dbReference>
<dbReference type="InterPro" id="IPR036291">
    <property type="entry name" value="NAD(P)-bd_dom_sf"/>
</dbReference>
<dbReference type="InterPro" id="IPR013328">
    <property type="entry name" value="6PGD_dom2"/>
</dbReference>
<gene>
    <name evidence="6" type="ORF">SAMN05421743_103203</name>
</gene>
<evidence type="ECO:0000259" key="4">
    <source>
        <dbReference type="Pfam" id="PF00725"/>
    </source>
</evidence>
<protein>
    <submittedName>
        <fullName evidence="6">3-hydroxybutyryl-CoA dehydrogenase</fullName>
    </submittedName>
</protein>
<keyword evidence="3" id="KW-0560">Oxidoreductase</keyword>
<evidence type="ECO:0000259" key="5">
    <source>
        <dbReference type="Pfam" id="PF02737"/>
    </source>
</evidence>
<dbReference type="OrthoDB" id="2986269at2"/>
<dbReference type="Pfam" id="PF02737">
    <property type="entry name" value="3HCDH_N"/>
    <property type="match status" value="1"/>
</dbReference>
<reference evidence="6 7" key="1">
    <citation type="submission" date="2016-10" db="EMBL/GenBank/DDBJ databases">
        <authorList>
            <person name="de Groot N.N."/>
        </authorList>
    </citation>
    <scope>NUCLEOTIDE SEQUENCE [LARGE SCALE GENOMIC DNA]</scope>
    <source>
        <strain evidence="6 7">CCM7597</strain>
    </source>
</reference>
<dbReference type="AlphaFoldDB" id="A0A1H3ZDU1"/>
<feature type="domain" description="3-hydroxyacyl-CoA dehydrogenase NAD binding" evidence="5">
    <location>
        <begin position="34"/>
        <end position="140"/>
    </location>
</feature>
<dbReference type="GO" id="GO:0006631">
    <property type="term" value="P:fatty acid metabolic process"/>
    <property type="evidence" value="ECO:0007669"/>
    <property type="project" value="InterPro"/>
</dbReference>
<dbReference type="Pfam" id="PF00725">
    <property type="entry name" value="3HCDH"/>
    <property type="match status" value="1"/>
</dbReference>
<dbReference type="InterPro" id="IPR008927">
    <property type="entry name" value="6-PGluconate_DH-like_C_sf"/>
</dbReference>
<dbReference type="EMBL" id="FNQR01000003">
    <property type="protein sequence ID" value="SEA21554.1"/>
    <property type="molecule type" value="Genomic_DNA"/>
</dbReference>
<dbReference type="GO" id="GO:0016616">
    <property type="term" value="F:oxidoreductase activity, acting on the CH-OH group of donors, NAD or NADP as acceptor"/>
    <property type="evidence" value="ECO:0007669"/>
    <property type="project" value="InterPro"/>
</dbReference>
<sequence length="249" mass="28183">MTMPHNISIIGKNKVAEALFTYWKDHADSNVSWNDEQRLAEAELVIETVNLDQYDKRQNLSLIESIAPRTTTILSTSFQWTANELASWLKHPERLVGFAAFDNFADTKLTELAPALQTDPAHLEAARKQLEAIGKETETVDDEPGMVFPRIISLIINESVFAYMEKTARAADIDTAMKKGTNYPYGPLEWVEKVGIENVYAVLEGLHRHLGEERYRPASLLRKFVYAGWGGSGRGFCEHEKKEVKELVK</sequence>
<dbReference type="Proteomes" id="UP000198584">
    <property type="component" value="Unassembled WGS sequence"/>
</dbReference>
<keyword evidence="7" id="KW-1185">Reference proteome</keyword>
<organism evidence="6 7">
    <name type="scientific">Thalassobacillus cyri</name>
    <dbReference type="NCBI Taxonomy" id="571932"/>
    <lineage>
        <taxon>Bacteria</taxon>
        <taxon>Bacillati</taxon>
        <taxon>Bacillota</taxon>
        <taxon>Bacilli</taxon>
        <taxon>Bacillales</taxon>
        <taxon>Bacillaceae</taxon>
        <taxon>Thalassobacillus</taxon>
    </lineage>
</organism>
<evidence type="ECO:0000256" key="2">
    <source>
        <dbReference type="ARBA" id="ARBA00009463"/>
    </source>
</evidence>